<evidence type="ECO:0000256" key="12">
    <source>
        <dbReference type="ARBA" id="ARBA00023251"/>
    </source>
</evidence>
<evidence type="ECO:0000256" key="5">
    <source>
        <dbReference type="ARBA" id="ARBA00022475"/>
    </source>
</evidence>
<keyword evidence="11 17" id="KW-0472">Membrane</keyword>
<comment type="miscellaneous">
    <text evidence="17">Bacitracin is thought to be involved in the inhibition of peptidoglycan synthesis by sequestering undecaprenyl diphosphate, thereby reducing the pool of lipid carrier available.</text>
</comment>
<dbReference type="Proteomes" id="UP000003494">
    <property type="component" value="Unassembled WGS sequence"/>
</dbReference>
<dbReference type="NCBIfam" id="NF001390">
    <property type="entry name" value="PRK00281.1-4"/>
    <property type="match status" value="1"/>
</dbReference>
<dbReference type="eggNOG" id="COG1968">
    <property type="taxonomic scope" value="Bacteria"/>
</dbReference>
<evidence type="ECO:0000256" key="7">
    <source>
        <dbReference type="ARBA" id="ARBA00022801"/>
    </source>
</evidence>
<dbReference type="STRING" id="626523.GCWU000342_00788"/>
<comment type="catalytic activity">
    <reaction evidence="16 17">
        <text>di-trans,octa-cis-undecaprenyl diphosphate + H2O = di-trans,octa-cis-undecaprenyl phosphate + phosphate + H(+)</text>
        <dbReference type="Rhea" id="RHEA:28094"/>
        <dbReference type="ChEBI" id="CHEBI:15377"/>
        <dbReference type="ChEBI" id="CHEBI:15378"/>
        <dbReference type="ChEBI" id="CHEBI:43474"/>
        <dbReference type="ChEBI" id="CHEBI:58405"/>
        <dbReference type="ChEBI" id="CHEBI:60392"/>
        <dbReference type="EC" id="3.6.1.27"/>
    </reaction>
</comment>
<dbReference type="GO" id="GO:0046677">
    <property type="term" value="P:response to antibiotic"/>
    <property type="evidence" value="ECO:0007669"/>
    <property type="project" value="UniProtKB-UniRule"/>
</dbReference>
<dbReference type="GO" id="GO:0009252">
    <property type="term" value="P:peptidoglycan biosynthetic process"/>
    <property type="evidence" value="ECO:0007669"/>
    <property type="project" value="UniProtKB-KW"/>
</dbReference>
<name>C4G9Y3_9FIRM</name>
<evidence type="ECO:0000256" key="15">
    <source>
        <dbReference type="ARBA" id="ARBA00032932"/>
    </source>
</evidence>
<dbReference type="GO" id="GO:0005886">
    <property type="term" value="C:plasma membrane"/>
    <property type="evidence" value="ECO:0007669"/>
    <property type="project" value="UniProtKB-SubCell"/>
</dbReference>
<evidence type="ECO:0000256" key="6">
    <source>
        <dbReference type="ARBA" id="ARBA00022692"/>
    </source>
</evidence>
<dbReference type="RefSeq" id="WP_006905818.1">
    <property type="nucleotide sequence ID" value="NZ_GG665866.1"/>
</dbReference>
<feature type="transmembrane region" description="Helical" evidence="17">
    <location>
        <begin position="43"/>
        <end position="64"/>
    </location>
</feature>
<feature type="transmembrane region" description="Helical" evidence="17">
    <location>
        <begin position="85"/>
        <end position="105"/>
    </location>
</feature>
<sequence length="279" mass="31311">MFQILKAILFGIVEGVTEWLPVSSTGHMILLNEFVKLDVSNEFWKMFLVVIQFGAILAVILLYWKTIWPVRRSKKTGRHYVSRKTIALWIKVIAACIPAAVVGLVLDDWLDEHLYNWWVVAIMLILVGLVFLLVEKRNADRQPLVTSLEELTMKDALIIGIFQLLAAVFPGTSRSGATIVGALSIGVSRKIAAEFTFILAIPVMLGASLLKIVKYLVGGAYFSGMEAAILLTGMLVAFFVSLVIIRFLMDYIRKHDFKPFGMYRIVLGFAVILYFALLH</sequence>
<keyword evidence="12 17" id="KW-0046">Antibiotic resistance</keyword>
<protein>
    <recommendedName>
        <fullName evidence="4 17">Undecaprenyl-diphosphatase</fullName>
        <ecNumber evidence="3 17">3.6.1.27</ecNumber>
    </recommendedName>
    <alternativeName>
        <fullName evidence="15 17">Bacitracin resistance protein</fullName>
    </alternativeName>
    <alternativeName>
        <fullName evidence="14 17">Undecaprenyl pyrophosphate phosphatase</fullName>
    </alternativeName>
</protein>
<evidence type="ECO:0000313" key="18">
    <source>
        <dbReference type="EMBL" id="EEP29430.1"/>
    </source>
</evidence>
<dbReference type="EC" id="3.6.1.27" evidence="3 17"/>
<accession>C4G9Y3</accession>
<proteinExistence type="inferred from homology"/>
<comment type="function">
    <text evidence="17">Catalyzes the dephosphorylation of undecaprenyl diphosphate (UPP). Confers resistance to bacitracin.</text>
</comment>
<evidence type="ECO:0000256" key="4">
    <source>
        <dbReference type="ARBA" id="ARBA00021581"/>
    </source>
</evidence>
<feature type="transmembrane region" description="Helical" evidence="17">
    <location>
        <begin position="117"/>
        <end position="134"/>
    </location>
</feature>
<feature type="transmembrane region" description="Helical" evidence="17">
    <location>
        <begin position="261"/>
        <end position="278"/>
    </location>
</feature>
<keyword evidence="10 17" id="KW-1133">Transmembrane helix</keyword>
<comment type="subcellular location">
    <subcellularLocation>
        <location evidence="1 17">Cell membrane</location>
        <topology evidence="1 17">Multi-pass membrane protein</topology>
    </subcellularLocation>
</comment>
<evidence type="ECO:0000256" key="9">
    <source>
        <dbReference type="ARBA" id="ARBA00022984"/>
    </source>
</evidence>
<evidence type="ECO:0000256" key="11">
    <source>
        <dbReference type="ARBA" id="ARBA00023136"/>
    </source>
</evidence>
<evidence type="ECO:0000256" key="14">
    <source>
        <dbReference type="ARBA" id="ARBA00032707"/>
    </source>
</evidence>
<keyword evidence="8 17" id="KW-0133">Cell shape</keyword>
<dbReference type="PANTHER" id="PTHR30622">
    <property type="entry name" value="UNDECAPRENYL-DIPHOSPHATASE"/>
    <property type="match status" value="1"/>
</dbReference>
<dbReference type="Pfam" id="PF02673">
    <property type="entry name" value="BacA"/>
    <property type="match status" value="1"/>
</dbReference>
<feature type="transmembrane region" description="Helical" evidence="17">
    <location>
        <begin position="195"/>
        <end position="217"/>
    </location>
</feature>
<dbReference type="PANTHER" id="PTHR30622:SF3">
    <property type="entry name" value="UNDECAPRENYL-DIPHOSPHATASE"/>
    <property type="match status" value="1"/>
</dbReference>
<comment type="similarity">
    <text evidence="2 17">Belongs to the UppP family.</text>
</comment>
<evidence type="ECO:0000256" key="1">
    <source>
        <dbReference type="ARBA" id="ARBA00004651"/>
    </source>
</evidence>
<comment type="caution">
    <text evidence="18">The sequence shown here is derived from an EMBL/GenBank/DDBJ whole genome shotgun (WGS) entry which is preliminary data.</text>
</comment>
<dbReference type="GO" id="GO:0071555">
    <property type="term" value="P:cell wall organization"/>
    <property type="evidence" value="ECO:0007669"/>
    <property type="project" value="UniProtKB-KW"/>
</dbReference>
<evidence type="ECO:0000256" key="2">
    <source>
        <dbReference type="ARBA" id="ARBA00010621"/>
    </source>
</evidence>
<dbReference type="InterPro" id="IPR003824">
    <property type="entry name" value="UppP"/>
</dbReference>
<evidence type="ECO:0000256" key="17">
    <source>
        <dbReference type="HAMAP-Rule" id="MF_01006"/>
    </source>
</evidence>
<evidence type="ECO:0000256" key="13">
    <source>
        <dbReference type="ARBA" id="ARBA00023316"/>
    </source>
</evidence>
<dbReference type="NCBIfam" id="NF001391">
    <property type="entry name" value="PRK00281.1-5"/>
    <property type="match status" value="1"/>
</dbReference>
<dbReference type="NCBIfam" id="TIGR00753">
    <property type="entry name" value="undec_PP_bacA"/>
    <property type="match status" value="1"/>
</dbReference>
<keyword evidence="19" id="KW-1185">Reference proteome</keyword>
<evidence type="ECO:0000256" key="3">
    <source>
        <dbReference type="ARBA" id="ARBA00012374"/>
    </source>
</evidence>
<evidence type="ECO:0000256" key="10">
    <source>
        <dbReference type="ARBA" id="ARBA00022989"/>
    </source>
</evidence>
<gene>
    <name evidence="17" type="primary">uppP</name>
    <name evidence="18" type="ORF">GCWU000342_00788</name>
</gene>
<keyword evidence="5 17" id="KW-1003">Cell membrane</keyword>
<dbReference type="EMBL" id="ACIP02000001">
    <property type="protein sequence ID" value="EEP29430.1"/>
    <property type="molecule type" value="Genomic_DNA"/>
</dbReference>
<reference evidence="18" key="1">
    <citation type="submission" date="2009-04" db="EMBL/GenBank/DDBJ databases">
        <authorList>
            <person name="Weinstock G."/>
            <person name="Sodergren E."/>
            <person name="Clifton S."/>
            <person name="Fulton L."/>
            <person name="Fulton B."/>
            <person name="Courtney L."/>
            <person name="Fronick C."/>
            <person name="Harrison M."/>
            <person name="Strong C."/>
            <person name="Farmer C."/>
            <person name="Delahaunty K."/>
            <person name="Markovic C."/>
            <person name="Hall O."/>
            <person name="Minx P."/>
            <person name="Tomlinson C."/>
            <person name="Mitreva M."/>
            <person name="Nelson J."/>
            <person name="Hou S."/>
            <person name="Wollam A."/>
            <person name="Pepin K.H."/>
            <person name="Johnson M."/>
            <person name="Bhonagiri V."/>
            <person name="Nash W.E."/>
            <person name="Warren W."/>
            <person name="Chinwalla A."/>
            <person name="Mardis E.R."/>
            <person name="Wilson R.K."/>
        </authorList>
    </citation>
    <scope>NUCLEOTIDE SEQUENCE [LARGE SCALE GENOMIC DNA]</scope>
    <source>
        <strain evidence="18">DSM 14600</strain>
    </source>
</reference>
<dbReference type="AlphaFoldDB" id="C4G9Y3"/>
<dbReference type="HOGENOM" id="CLU_060296_2_0_9"/>
<keyword evidence="9 17" id="KW-0573">Peptidoglycan synthesis</keyword>
<evidence type="ECO:0000256" key="16">
    <source>
        <dbReference type="ARBA" id="ARBA00047594"/>
    </source>
</evidence>
<keyword evidence="6 17" id="KW-0812">Transmembrane</keyword>
<organism evidence="18 19">
    <name type="scientific">Shuttleworthella satelles DSM 14600</name>
    <dbReference type="NCBI Taxonomy" id="626523"/>
    <lineage>
        <taxon>Bacteria</taxon>
        <taxon>Bacillati</taxon>
        <taxon>Bacillota</taxon>
        <taxon>Clostridia</taxon>
        <taxon>Lachnospirales</taxon>
        <taxon>Lachnospiraceae</taxon>
        <taxon>Shuttleworthella</taxon>
    </lineage>
</organism>
<dbReference type="HAMAP" id="MF_01006">
    <property type="entry name" value="Undec_diphosphatase"/>
    <property type="match status" value="1"/>
</dbReference>
<evidence type="ECO:0000313" key="19">
    <source>
        <dbReference type="Proteomes" id="UP000003494"/>
    </source>
</evidence>
<dbReference type="GO" id="GO:0008360">
    <property type="term" value="P:regulation of cell shape"/>
    <property type="evidence" value="ECO:0007669"/>
    <property type="project" value="UniProtKB-KW"/>
</dbReference>
<keyword evidence="13 17" id="KW-0961">Cell wall biogenesis/degradation</keyword>
<dbReference type="GO" id="GO:0050380">
    <property type="term" value="F:undecaprenyl-diphosphatase activity"/>
    <property type="evidence" value="ECO:0007669"/>
    <property type="project" value="UniProtKB-UniRule"/>
</dbReference>
<keyword evidence="7 17" id="KW-0378">Hydrolase</keyword>
<evidence type="ECO:0000256" key="8">
    <source>
        <dbReference type="ARBA" id="ARBA00022960"/>
    </source>
</evidence>
<feature type="transmembrane region" description="Helical" evidence="17">
    <location>
        <begin position="229"/>
        <end position="249"/>
    </location>
</feature>